<dbReference type="HOGENOM" id="CLU_125054_4_2_6"/>
<dbReference type="PANTHER" id="PTHR33558">
    <property type="entry name" value="GLUTAREDOXIN-LIKE PROTEIN C5ORF63 HOMOLOG"/>
    <property type="match status" value="1"/>
</dbReference>
<gene>
    <name evidence="1" type="ordered locus">Mlg_1581</name>
</gene>
<evidence type="ECO:0000313" key="2">
    <source>
        <dbReference type="Proteomes" id="UP000001962"/>
    </source>
</evidence>
<keyword evidence="2" id="KW-1185">Reference proteome</keyword>
<dbReference type="InterPro" id="IPR052565">
    <property type="entry name" value="Glutaredoxin-like_YDR286C"/>
</dbReference>
<evidence type="ECO:0000313" key="1">
    <source>
        <dbReference type="EMBL" id="ABI56928.1"/>
    </source>
</evidence>
<dbReference type="SUPFAM" id="SSF52833">
    <property type="entry name" value="Thioredoxin-like"/>
    <property type="match status" value="1"/>
</dbReference>
<sequence>MTLLYLYMTDGCHLCDEAEAFLRTVTAYRPVRWQPRDVMDDPEWLAAYGERLPVLADGQGRSLDWPFDASDLLQFLEQSA</sequence>
<dbReference type="InterPro" id="IPR008554">
    <property type="entry name" value="Glutaredoxin-like"/>
</dbReference>
<protein>
    <submittedName>
        <fullName evidence="1">Glutaredoxin 2</fullName>
    </submittedName>
</protein>
<dbReference type="Proteomes" id="UP000001962">
    <property type="component" value="Chromosome"/>
</dbReference>
<dbReference type="EMBL" id="CP000453">
    <property type="protein sequence ID" value="ABI56928.1"/>
    <property type="molecule type" value="Genomic_DNA"/>
</dbReference>
<dbReference type="InterPro" id="IPR036249">
    <property type="entry name" value="Thioredoxin-like_sf"/>
</dbReference>
<dbReference type="eggNOG" id="COG0695">
    <property type="taxonomic scope" value="Bacteria"/>
</dbReference>
<dbReference type="Pfam" id="PF05768">
    <property type="entry name" value="Glrx-like"/>
    <property type="match status" value="1"/>
</dbReference>
<reference evidence="2" key="1">
    <citation type="submission" date="2006-08" db="EMBL/GenBank/DDBJ databases">
        <title>Complete sequence of Alkalilimnicola ehrilichei MLHE-1.</title>
        <authorList>
            <person name="Copeland A."/>
            <person name="Lucas S."/>
            <person name="Lapidus A."/>
            <person name="Barry K."/>
            <person name="Detter J.C."/>
            <person name="Glavina del Rio T."/>
            <person name="Hammon N."/>
            <person name="Israni S."/>
            <person name="Dalin E."/>
            <person name="Tice H."/>
            <person name="Pitluck S."/>
            <person name="Sims D."/>
            <person name="Brettin T."/>
            <person name="Bruce D."/>
            <person name="Han C."/>
            <person name="Tapia R."/>
            <person name="Gilna P."/>
            <person name="Schmutz J."/>
            <person name="Larimer F."/>
            <person name="Land M."/>
            <person name="Hauser L."/>
            <person name="Kyrpides N."/>
            <person name="Mikhailova N."/>
            <person name="Oremland R.S."/>
            <person name="Hoeft S.E."/>
            <person name="Switzer-Blum J."/>
            <person name="Kulp T."/>
            <person name="King G."/>
            <person name="Tabita R."/>
            <person name="Witte B."/>
            <person name="Santini J.M."/>
            <person name="Basu P."/>
            <person name="Hollibaugh J.T."/>
            <person name="Xie G."/>
            <person name="Stolz J.F."/>
            <person name="Richardson P."/>
        </authorList>
    </citation>
    <scope>NUCLEOTIDE SEQUENCE [LARGE SCALE GENOMIC DNA]</scope>
    <source>
        <strain evidence="2">ATCC BAA-1101 / DSM 17681 / MLHE-1</strain>
    </source>
</reference>
<proteinExistence type="predicted"/>
<dbReference type="Gene3D" id="3.40.30.10">
    <property type="entry name" value="Glutaredoxin"/>
    <property type="match status" value="1"/>
</dbReference>
<organism evidence="1 2">
    <name type="scientific">Alkalilimnicola ehrlichii (strain ATCC BAA-1101 / DSM 17681 / MLHE-1)</name>
    <dbReference type="NCBI Taxonomy" id="187272"/>
    <lineage>
        <taxon>Bacteria</taxon>
        <taxon>Pseudomonadati</taxon>
        <taxon>Pseudomonadota</taxon>
        <taxon>Gammaproteobacteria</taxon>
        <taxon>Chromatiales</taxon>
        <taxon>Ectothiorhodospiraceae</taxon>
        <taxon>Alkalilimnicola</taxon>
    </lineage>
</organism>
<dbReference type="PANTHER" id="PTHR33558:SF1">
    <property type="entry name" value="GLUTAREDOXIN-LIKE PROTEIN C5ORF63 HOMOLOG"/>
    <property type="match status" value="1"/>
</dbReference>
<dbReference type="KEGG" id="aeh:Mlg_1581"/>
<dbReference type="AlphaFoldDB" id="Q0A8A9"/>
<dbReference type="RefSeq" id="WP_011629322.1">
    <property type="nucleotide sequence ID" value="NC_008340.1"/>
</dbReference>
<accession>Q0A8A9</accession>
<name>Q0A8A9_ALKEH</name>